<evidence type="ECO:0000313" key="2">
    <source>
        <dbReference type="EMBL" id="KIJ96185.1"/>
    </source>
</evidence>
<feature type="region of interest" description="Disordered" evidence="1">
    <location>
        <begin position="39"/>
        <end position="135"/>
    </location>
</feature>
<evidence type="ECO:0000313" key="3">
    <source>
        <dbReference type="Proteomes" id="UP000054477"/>
    </source>
</evidence>
<keyword evidence="3" id="KW-1185">Reference proteome</keyword>
<evidence type="ECO:0000256" key="1">
    <source>
        <dbReference type="SAM" id="MobiDB-lite"/>
    </source>
</evidence>
<name>A0A0C9WUY7_9AGAR</name>
<dbReference type="Proteomes" id="UP000054477">
    <property type="component" value="Unassembled WGS sequence"/>
</dbReference>
<proteinExistence type="predicted"/>
<protein>
    <submittedName>
        <fullName evidence="2">Unplaced genomic scaffold K443scaffold_195, whole genome shotgun sequence</fullName>
    </submittedName>
</protein>
<organism evidence="2 3">
    <name type="scientific">Laccaria amethystina LaAM-08-1</name>
    <dbReference type="NCBI Taxonomy" id="1095629"/>
    <lineage>
        <taxon>Eukaryota</taxon>
        <taxon>Fungi</taxon>
        <taxon>Dikarya</taxon>
        <taxon>Basidiomycota</taxon>
        <taxon>Agaricomycotina</taxon>
        <taxon>Agaricomycetes</taxon>
        <taxon>Agaricomycetidae</taxon>
        <taxon>Agaricales</taxon>
        <taxon>Agaricineae</taxon>
        <taxon>Hydnangiaceae</taxon>
        <taxon>Laccaria</taxon>
    </lineage>
</organism>
<sequence>MNGHPEHLIRVRRDDHLWRWVLQDRTDVKRVEDSIQSGIEQQNVDTEEIEVSDGAAPTAPRKLKSWKQEPFSPRVHKDNDRPEGSPAPITSGLLRSRNGGDSSAPLSRLETARRKGDMVMGPQKTQNSSGFKETQREGPICKWGMGQTIRDSSMGHLKKQEVILNGYLCGRRERSFGVESVSP</sequence>
<dbReference type="EMBL" id="KN838730">
    <property type="protein sequence ID" value="KIJ96185.1"/>
    <property type="molecule type" value="Genomic_DNA"/>
</dbReference>
<accession>A0A0C9WUY7</accession>
<gene>
    <name evidence="2" type="ORF">K443DRAFT_635806</name>
</gene>
<reference evidence="3" key="2">
    <citation type="submission" date="2015-01" db="EMBL/GenBank/DDBJ databases">
        <title>Evolutionary Origins and Diversification of the Mycorrhizal Mutualists.</title>
        <authorList>
            <consortium name="DOE Joint Genome Institute"/>
            <consortium name="Mycorrhizal Genomics Consortium"/>
            <person name="Kohler A."/>
            <person name="Kuo A."/>
            <person name="Nagy L.G."/>
            <person name="Floudas D."/>
            <person name="Copeland A."/>
            <person name="Barry K.W."/>
            <person name="Cichocki N."/>
            <person name="Veneault-Fourrey C."/>
            <person name="LaButti K."/>
            <person name="Lindquist E.A."/>
            <person name="Lipzen A."/>
            <person name="Lundell T."/>
            <person name="Morin E."/>
            <person name="Murat C."/>
            <person name="Riley R."/>
            <person name="Ohm R."/>
            <person name="Sun H."/>
            <person name="Tunlid A."/>
            <person name="Henrissat B."/>
            <person name="Grigoriev I.V."/>
            <person name="Hibbett D.S."/>
            <person name="Martin F."/>
        </authorList>
    </citation>
    <scope>NUCLEOTIDE SEQUENCE [LARGE SCALE GENOMIC DNA]</scope>
    <source>
        <strain evidence="3">LaAM-08-1</strain>
    </source>
</reference>
<dbReference type="AlphaFoldDB" id="A0A0C9WUY7"/>
<dbReference type="HOGENOM" id="CLU_1475399_0_0_1"/>
<reference evidence="2 3" key="1">
    <citation type="submission" date="2014-04" db="EMBL/GenBank/DDBJ databases">
        <authorList>
            <consortium name="DOE Joint Genome Institute"/>
            <person name="Kuo A."/>
            <person name="Kohler A."/>
            <person name="Nagy L.G."/>
            <person name="Floudas D."/>
            <person name="Copeland A."/>
            <person name="Barry K.W."/>
            <person name="Cichocki N."/>
            <person name="Veneault-Fourrey C."/>
            <person name="LaButti K."/>
            <person name="Lindquist E.A."/>
            <person name="Lipzen A."/>
            <person name="Lundell T."/>
            <person name="Morin E."/>
            <person name="Murat C."/>
            <person name="Sun H."/>
            <person name="Tunlid A."/>
            <person name="Henrissat B."/>
            <person name="Grigoriev I.V."/>
            <person name="Hibbett D.S."/>
            <person name="Martin F."/>
            <person name="Nordberg H.P."/>
            <person name="Cantor M.N."/>
            <person name="Hua S.X."/>
        </authorList>
    </citation>
    <scope>NUCLEOTIDE SEQUENCE [LARGE SCALE GENOMIC DNA]</scope>
    <source>
        <strain evidence="2 3">LaAM-08-1</strain>
    </source>
</reference>
<feature type="compositionally biased region" description="Polar residues" evidence="1">
    <location>
        <begin position="123"/>
        <end position="132"/>
    </location>
</feature>